<dbReference type="AlphaFoldDB" id="A0A8J6H632"/>
<accession>A0A8J6H632</accession>
<evidence type="ECO:0000256" key="1">
    <source>
        <dbReference type="ARBA" id="ARBA00004141"/>
    </source>
</evidence>
<dbReference type="GO" id="GO:0016020">
    <property type="term" value="C:membrane"/>
    <property type="evidence" value="ECO:0007669"/>
    <property type="project" value="UniProtKB-SubCell"/>
</dbReference>
<sequence length="889" mass="101507">MPSISAPLSPARLYSLDHVSTYEIRFCGTHVDLRASDGVAGRDVESPPWKWPGNFKPRRMMMFESMIESTGQRSGDEEVEKVQEKYLRGMLEVDRETQGYIVREGCKRNRLRDTDGMLGRKEKNEEKKERGRRTTRGTELSERDKDTDKQERRERIKESRHNREYERCMREEIPEYLWRESAKERKMMARFRCGNEERENREMKEKEIKEGGEIRNEDGREIGWMKKIWNRTNRMEKERDVEPGSVWHWAKATGRSMTLHLVNLDGHRTHSRTTFEILYDVFRETLIRMHRTYRRGLSDFHQVGKACQIWSVIRLEDVKTSPVFSQMLSFSENQNKTVNHDHAALLLLNLDPKSTLDPGAKKTSSLSSRCLKIRKPLETRRLSKKRRVSSRCTCLHEPVPKTDNECSISLCNLLCVQETNNGIHNSYDFYDSGILEAVLQWLTSCSMQIAIKQHFIRSGDSPDATFLQGATWPAVMPLASKWIPPQDHSVFISCLASTAIGAALAYHLHGVLIDAYGWASVFYVTGSMGLLWSLVWFYLVYDSPNQHPRISQREKQTIESEIEVNNAKPKQFNQIPWKQIAKSGPVWAITAGQVATFLGYTTCLNEMPSYLDQVLHLNIKQNGFFSGLPYWGGYCASLGSGYIADWLIKSGKLSTTTVRKIFESVALLIPTMSMLTLALWGDIPLIAFIAFTTSLTTNAISTAGHAANILDISPNYAGTICGIVNTFSAFAVYLSTRLVAMLLRNGQSFQEWRHLFWTLFSTYLSASIIYLIWCSSKVQPWDSEKREENVPHSIDMHLLAPEQIRLSSSIVKESMISHLLTTSLANICGNMVRQKLPSQAVCHGTRQGCTRIAPEKFHSLFNPTHTIKTSRGATRKSCPSLIRPSLTVT</sequence>
<keyword evidence="10" id="KW-1185">Reference proteome</keyword>
<dbReference type="Pfam" id="PF07690">
    <property type="entry name" value="MFS_1"/>
    <property type="match status" value="1"/>
</dbReference>
<feature type="region of interest" description="Disordered" evidence="7">
    <location>
        <begin position="112"/>
        <end position="161"/>
    </location>
</feature>
<dbReference type="PANTHER" id="PTHR11662">
    <property type="entry name" value="SOLUTE CARRIER FAMILY 17"/>
    <property type="match status" value="1"/>
</dbReference>
<gene>
    <name evidence="9" type="ORF">GEV33_013843</name>
</gene>
<dbReference type="Gene3D" id="1.20.1250.20">
    <property type="entry name" value="MFS general substrate transporter like domains"/>
    <property type="match status" value="2"/>
</dbReference>
<feature type="compositionally biased region" description="Basic and acidic residues" evidence="7">
    <location>
        <begin position="112"/>
        <end position="129"/>
    </location>
</feature>
<keyword evidence="3 8" id="KW-0812">Transmembrane</keyword>
<dbReference type="FunFam" id="1.20.1250.20:FF:000003">
    <property type="entry name" value="Solute carrier family 17 member 3"/>
    <property type="match status" value="1"/>
</dbReference>
<feature type="compositionally biased region" description="Basic and acidic residues" evidence="7">
    <location>
        <begin position="139"/>
        <end position="161"/>
    </location>
</feature>
<evidence type="ECO:0000256" key="2">
    <source>
        <dbReference type="ARBA" id="ARBA00022448"/>
    </source>
</evidence>
<feature type="transmembrane region" description="Helical" evidence="8">
    <location>
        <begin position="665"/>
        <end position="691"/>
    </location>
</feature>
<keyword evidence="4" id="KW-0769">Symport</keyword>
<comment type="caution">
    <text evidence="9">The sequence shown here is derived from an EMBL/GenBank/DDBJ whole genome shotgun (WGS) entry which is preliminary data.</text>
</comment>
<keyword evidence="6 8" id="KW-0472">Membrane</keyword>
<keyword evidence="2" id="KW-0813">Transport</keyword>
<evidence type="ECO:0000256" key="8">
    <source>
        <dbReference type="SAM" id="Phobius"/>
    </source>
</evidence>
<organism evidence="9 10">
    <name type="scientific">Tenebrio molitor</name>
    <name type="common">Yellow mealworm beetle</name>
    <dbReference type="NCBI Taxonomy" id="7067"/>
    <lineage>
        <taxon>Eukaryota</taxon>
        <taxon>Metazoa</taxon>
        <taxon>Ecdysozoa</taxon>
        <taxon>Arthropoda</taxon>
        <taxon>Hexapoda</taxon>
        <taxon>Insecta</taxon>
        <taxon>Pterygota</taxon>
        <taxon>Neoptera</taxon>
        <taxon>Endopterygota</taxon>
        <taxon>Coleoptera</taxon>
        <taxon>Polyphaga</taxon>
        <taxon>Cucujiformia</taxon>
        <taxon>Tenebrionidae</taxon>
        <taxon>Tenebrio</taxon>
    </lineage>
</organism>
<evidence type="ECO:0000256" key="5">
    <source>
        <dbReference type="ARBA" id="ARBA00022989"/>
    </source>
</evidence>
<keyword evidence="5 8" id="KW-1133">Transmembrane helix</keyword>
<evidence type="ECO:0000256" key="7">
    <source>
        <dbReference type="SAM" id="MobiDB-lite"/>
    </source>
</evidence>
<proteinExistence type="predicted"/>
<evidence type="ECO:0000256" key="3">
    <source>
        <dbReference type="ARBA" id="ARBA00022692"/>
    </source>
</evidence>
<evidence type="ECO:0000313" key="9">
    <source>
        <dbReference type="EMBL" id="KAH0808949.1"/>
    </source>
</evidence>
<feature type="transmembrane region" description="Helical" evidence="8">
    <location>
        <begin position="716"/>
        <end position="734"/>
    </location>
</feature>
<evidence type="ECO:0008006" key="11">
    <source>
        <dbReference type="Google" id="ProtNLM"/>
    </source>
</evidence>
<feature type="transmembrane region" description="Helical" evidence="8">
    <location>
        <begin position="515"/>
        <end position="541"/>
    </location>
</feature>
<dbReference type="InterPro" id="IPR011701">
    <property type="entry name" value="MFS"/>
</dbReference>
<name>A0A8J6H632_TENMO</name>
<evidence type="ECO:0000313" key="10">
    <source>
        <dbReference type="Proteomes" id="UP000719412"/>
    </source>
</evidence>
<dbReference type="InterPro" id="IPR050382">
    <property type="entry name" value="MFS_Na/Anion_cotransporter"/>
</dbReference>
<protein>
    <recommendedName>
        <fullName evidence="11">Inorganic phosphate cotransporter</fullName>
    </recommendedName>
</protein>
<reference evidence="9" key="2">
    <citation type="submission" date="2021-08" db="EMBL/GenBank/DDBJ databases">
        <authorList>
            <person name="Eriksson T."/>
        </authorList>
    </citation>
    <scope>NUCLEOTIDE SEQUENCE</scope>
    <source>
        <strain evidence="9">Stoneville</strain>
        <tissue evidence="9">Whole head</tissue>
    </source>
</reference>
<dbReference type="InterPro" id="IPR036259">
    <property type="entry name" value="MFS_trans_sf"/>
</dbReference>
<dbReference type="Proteomes" id="UP000719412">
    <property type="component" value="Unassembled WGS sequence"/>
</dbReference>
<dbReference type="SUPFAM" id="SSF103473">
    <property type="entry name" value="MFS general substrate transporter"/>
    <property type="match status" value="1"/>
</dbReference>
<dbReference type="GO" id="GO:0015293">
    <property type="term" value="F:symporter activity"/>
    <property type="evidence" value="ECO:0007669"/>
    <property type="project" value="UniProtKB-KW"/>
</dbReference>
<comment type="subcellular location">
    <subcellularLocation>
        <location evidence="1">Membrane</location>
        <topology evidence="1">Multi-pass membrane protein</topology>
    </subcellularLocation>
</comment>
<evidence type="ECO:0000256" key="4">
    <source>
        <dbReference type="ARBA" id="ARBA00022847"/>
    </source>
</evidence>
<dbReference type="GO" id="GO:0006820">
    <property type="term" value="P:monoatomic anion transport"/>
    <property type="evidence" value="ECO:0007669"/>
    <property type="project" value="TreeGrafter"/>
</dbReference>
<reference evidence="9" key="1">
    <citation type="journal article" date="2020" name="J Insects Food Feed">
        <title>The yellow mealworm (Tenebrio molitor) genome: a resource for the emerging insects as food and feed industry.</title>
        <authorList>
            <person name="Eriksson T."/>
            <person name="Andere A."/>
            <person name="Kelstrup H."/>
            <person name="Emery V."/>
            <person name="Picard C."/>
        </authorList>
    </citation>
    <scope>NUCLEOTIDE SEQUENCE</scope>
    <source>
        <strain evidence="9">Stoneville</strain>
        <tissue evidence="9">Whole head</tissue>
    </source>
</reference>
<feature type="transmembrane region" description="Helical" evidence="8">
    <location>
        <begin position="490"/>
        <end position="509"/>
    </location>
</feature>
<evidence type="ECO:0000256" key="6">
    <source>
        <dbReference type="ARBA" id="ARBA00023136"/>
    </source>
</evidence>
<feature type="transmembrane region" description="Helical" evidence="8">
    <location>
        <begin position="755"/>
        <end position="773"/>
    </location>
</feature>
<dbReference type="PANTHER" id="PTHR11662:SF411">
    <property type="entry name" value="GH05102P"/>
    <property type="match status" value="1"/>
</dbReference>
<dbReference type="EMBL" id="JABDTM020028435">
    <property type="protein sequence ID" value="KAH0808949.1"/>
    <property type="molecule type" value="Genomic_DNA"/>
</dbReference>